<dbReference type="InterPro" id="IPR011990">
    <property type="entry name" value="TPR-like_helical_dom_sf"/>
</dbReference>
<dbReference type="Gene3D" id="1.25.40.10">
    <property type="entry name" value="Tetratricopeptide repeat domain"/>
    <property type="match status" value="1"/>
</dbReference>
<evidence type="ECO:0000313" key="2">
    <source>
        <dbReference type="Proteomes" id="UP000063699"/>
    </source>
</evidence>
<gene>
    <name evidence="1" type="ORF">AOZ06_19535</name>
</gene>
<evidence type="ECO:0008006" key="3">
    <source>
        <dbReference type="Google" id="ProtNLM"/>
    </source>
</evidence>
<protein>
    <recommendedName>
        <fullName evidence="3">XRE family transcriptional regulator</fullName>
    </recommendedName>
</protein>
<accession>A0A0N9IEE5</accession>
<evidence type="ECO:0000313" key="1">
    <source>
        <dbReference type="EMBL" id="ALG14902.1"/>
    </source>
</evidence>
<dbReference type="STRING" id="860235.AOZ06_19535"/>
<dbReference type="EMBL" id="CP012752">
    <property type="protein sequence ID" value="ALG14902.1"/>
    <property type="molecule type" value="Genomic_DNA"/>
</dbReference>
<sequence length="289" mass="32085">MQIATERLCREYAWRDAHELLTDTRAQLRSIAGLLDGGRDRELLVQAGWLTLLAGCVEYDTGRYPRAERSRRAAARLGQETGHGEITAWSFEMSAWFALTRGDVAAVGPLAQAGMETAPHSSVAVQLAAQAAKAAARMGDANEVDRLLEHGHRLLGEHDRPSRPENHFVVDPRKWDFFAMDCYRLLGDDRRATEHAHEVLRISRRPDGTDSSPMRATEARLTMAVVSVRRGDLDAAATWTNAALGARRKSVEQLVMITDELRREVRRLYPGDPASRLVTEPIDRAVAAG</sequence>
<dbReference type="Proteomes" id="UP000063699">
    <property type="component" value="Chromosome"/>
</dbReference>
<reference evidence="1 2" key="1">
    <citation type="submission" date="2015-07" db="EMBL/GenBank/DDBJ databases">
        <title>Genome sequencing of Kibdelosporangium phytohabitans.</title>
        <authorList>
            <person name="Qin S."/>
            <person name="Xing K."/>
        </authorList>
    </citation>
    <scope>NUCLEOTIDE SEQUENCE [LARGE SCALE GENOMIC DNA]</scope>
    <source>
        <strain evidence="1 2">KLBMP1111</strain>
    </source>
</reference>
<dbReference type="AlphaFoldDB" id="A0A0N9IEE5"/>
<dbReference type="KEGG" id="kphy:AOZ06_19535"/>
<organism evidence="1 2">
    <name type="scientific">Kibdelosporangium phytohabitans</name>
    <dbReference type="NCBI Taxonomy" id="860235"/>
    <lineage>
        <taxon>Bacteria</taxon>
        <taxon>Bacillati</taxon>
        <taxon>Actinomycetota</taxon>
        <taxon>Actinomycetes</taxon>
        <taxon>Pseudonocardiales</taxon>
        <taxon>Pseudonocardiaceae</taxon>
        <taxon>Kibdelosporangium</taxon>
    </lineage>
</organism>
<keyword evidence="2" id="KW-1185">Reference proteome</keyword>
<name>A0A0N9IEE5_9PSEU</name>
<dbReference type="OrthoDB" id="3213425at2"/>
<proteinExistence type="predicted"/>